<comment type="caution">
    <text evidence="1">The sequence shown here is derived from an EMBL/GenBank/DDBJ whole genome shotgun (WGS) entry which is preliminary data.</text>
</comment>
<evidence type="ECO:0000313" key="2">
    <source>
        <dbReference type="Proteomes" id="UP000237000"/>
    </source>
</evidence>
<organism evidence="1 2">
    <name type="scientific">Trema orientale</name>
    <name type="common">Charcoal tree</name>
    <name type="synonym">Celtis orientalis</name>
    <dbReference type="NCBI Taxonomy" id="63057"/>
    <lineage>
        <taxon>Eukaryota</taxon>
        <taxon>Viridiplantae</taxon>
        <taxon>Streptophyta</taxon>
        <taxon>Embryophyta</taxon>
        <taxon>Tracheophyta</taxon>
        <taxon>Spermatophyta</taxon>
        <taxon>Magnoliopsida</taxon>
        <taxon>eudicotyledons</taxon>
        <taxon>Gunneridae</taxon>
        <taxon>Pentapetalae</taxon>
        <taxon>rosids</taxon>
        <taxon>fabids</taxon>
        <taxon>Rosales</taxon>
        <taxon>Cannabaceae</taxon>
        <taxon>Trema</taxon>
    </lineage>
</organism>
<sequence length="135" mass="15939">MEEMQVETLHQTRLGFLPRVNQEKLDSSELGQRLPISFDKTGATWRAKVKIEPDVKKYFQYKDVSNDELAWISQGINRTAQDIYKNWKNELSEHFKFNGGDENDLDISRARHSVPPYMTQEVWNKCVDYFSSEEF</sequence>
<dbReference type="InParanoid" id="A0A2P5EZR1"/>
<dbReference type="OrthoDB" id="1205033at2759"/>
<dbReference type="EMBL" id="JXTC01000078">
    <property type="protein sequence ID" value="PON91027.1"/>
    <property type="molecule type" value="Genomic_DNA"/>
</dbReference>
<name>A0A2P5EZR1_TREOI</name>
<accession>A0A2P5EZR1</accession>
<protein>
    <submittedName>
        <fullName evidence="1">Uncharacterized protein</fullName>
    </submittedName>
</protein>
<reference evidence="2" key="1">
    <citation type="submission" date="2016-06" db="EMBL/GenBank/DDBJ databases">
        <title>Parallel loss of symbiosis genes in relatives of nitrogen-fixing non-legume Parasponia.</title>
        <authorList>
            <person name="Van Velzen R."/>
            <person name="Holmer R."/>
            <person name="Bu F."/>
            <person name="Rutten L."/>
            <person name="Van Zeijl A."/>
            <person name="Liu W."/>
            <person name="Santuari L."/>
            <person name="Cao Q."/>
            <person name="Sharma T."/>
            <person name="Shen D."/>
            <person name="Roswanjaya Y."/>
            <person name="Wardhani T."/>
            <person name="Kalhor M.S."/>
            <person name="Jansen J."/>
            <person name="Van den Hoogen J."/>
            <person name="Gungor B."/>
            <person name="Hartog M."/>
            <person name="Hontelez J."/>
            <person name="Verver J."/>
            <person name="Yang W.-C."/>
            <person name="Schijlen E."/>
            <person name="Repin R."/>
            <person name="Schilthuizen M."/>
            <person name="Schranz E."/>
            <person name="Heidstra R."/>
            <person name="Miyata K."/>
            <person name="Fedorova E."/>
            <person name="Kohlen W."/>
            <person name="Bisseling T."/>
            <person name="Smit S."/>
            <person name="Geurts R."/>
        </authorList>
    </citation>
    <scope>NUCLEOTIDE SEQUENCE [LARGE SCALE GENOMIC DNA]</scope>
    <source>
        <strain evidence="2">cv. RG33-2</strain>
    </source>
</reference>
<feature type="non-terminal residue" evidence="1">
    <location>
        <position position="135"/>
    </location>
</feature>
<proteinExistence type="predicted"/>
<dbReference type="AlphaFoldDB" id="A0A2P5EZR1"/>
<evidence type="ECO:0000313" key="1">
    <source>
        <dbReference type="EMBL" id="PON91027.1"/>
    </source>
</evidence>
<dbReference type="Proteomes" id="UP000237000">
    <property type="component" value="Unassembled WGS sequence"/>
</dbReference>
<gene>
    <name evidence="1" type="ORF">TorRG33x02_132450</name>
</gene>
<keyword evidence="2" id="KW-1185">Reference proteome</keyword>